<dbReference type="Proteomes" id="UP000887159">
    <property type="component" value="Unassembled WGS sequence"/>
</dbReference>
<name>A0A8X7B9P2_TRICX</name>
<comment type="caution">
    <text evidence="1">The sequence shown here is derived from an EMBL/GenBank/DDBJ whole genome shotgun (WGS) entry which is preliminary data.</text>
</comment>
<accession>A0A8X7B9P2</accession>
<proteinExistence type="predicted"/>
<gene>
    <name evidence="1" type="ORF">TNCV_2182431</name>
</gene>
<keyword evidence="2" id="KW-1185">Reference proteome</keyword>
<sequence>MDLVILNHGQVMRTRPELIPPLLITTPHQREDVCVLDRFNVYRPLTRRGFSGTGLELMTWLSLSDTLTTVLPQHHSNPGTPAVDRPRHKEMVLCLVCLIELVRIK</sequence>
<evidence type="ECO:0000313" key="1">
    <source>
        <dbReference type="EMBL" id="GFY22982.1"/>
    </source>
</evidence>
<protein>
    <submittedName>
        <fullName evidence="1">Uncharacterized protein</fullName>
    </submittedName>
</protein>
<dbReference type="EMBL" id="BMAU01021361">
    <property type="protein sequence ID" value="GFY22982.1"/>
    <property type="molecule type" value="Genomic_DNA"/>
</dbReference>
<evidence type="ECO:0000313" key="2">
    <source>
        <dbReference type="Proteomes" id="UP000887159"/>
    </source>
</evidence>
<organism evidence="1 2">
    <name type="scientific">Trichonephila clavipes</name>
    <name type="common">Golden silk orbweaver</name>
    <name type="synonym">Nephila clavipes</name>
    <dbReference type="NCBI Taxonomy" id="2585209"/>
    <lineage>
        <taxon>Eukaryota</taxon>
        <taxon>Metazoa</taxon>
        <taxon>Ecdysozoa</taxon>
        <taxon>Arthropoda</taxon>
        <taxon>Chelicerata</taxon>
        <taxon>Arachnida</taxon>
        <taxon>Araneae</taxon>
        <taxon>Araneomorphae</taxon>
        <taxon>Entelegynae</taxon>
        <taxon>Araneoidea</taxon>
        <taxon>Nephilidae</taxon>
        <taxon>Trichonephila</taxon>
    </lineage>
</organism>
<reference evidence="1" key="1">
    <citation type="submission" date="2020-08" db="EMBL/GenBank/DDBJ databases">
        <title>Multicomponent nature underlies the extraordinary mechanical properties of spider dragline silk.</title>
        <authorList>
            <person name="Kono N."/>
            <person name="Nakamura H."/>
            <person name="Mori M."/>
            <person name="Yoshida Y."/>
            <person name="Ohtoshi R."/>
            <person name="Malay A.D."/>
            <person name="Moran D.A.P."/>
            <person name="Tomita M."/>
            <person name="Numata K."/>
            <person name="Arakawa K."/>
        </authorList>
    </citation>
    <scope>NUCLEOTIDE SEQUENCE</scope>
</reference>
<dbReference type="AlphaFoldDB" id="A0A8X7B9P2"/>